<reference evidence="1" key="1">
    <citation type="submission" date="2018-05" db="EMBL/GenBank/DDBJ databases">
        <authorList>
            <person name="Lanie J.A."/>
            <person name="Ng W.-L."/>
            <person name="Kazmierczak K.M."/>
            <person name="Andrzejewski T.M."/>
            <person name="Davidsen T.M."/>
            <person name="Wayne K.J."/>
            <person name="Tettelin H."/>
            <person name="Glass J.I."/>
            <person name="Rusch D."/>
            <person name="Podicherti R."/>
            <person name="Tsui H.-C.T."/>
            <person name="Winkler M.E."/>
        </authorList>
    </citation>
    <scope>NUCLEOTIDE SEQUENCE</scope>
</reference>
<sequence length="302" mass="33667">MHIVTLFSRAAQFPVLTGAIGSIFILLTTNTNAIPLGDAYETGQAEFQTSPAFQPRNEVPPVFHPSLHPGLNDKINEEHPIPDYIKKISKNQIFPTHYQQLIEIKPVNQIQSKIFDEQAFRSIQKIGVLDFENRTVSPFKDEEAGHVVAKQISRELQSTKDYFIIPPLMTNEDARIRIVARVPGNKAGQVESSHVESQPAIPVLPNPNNKVDAVMIGAVSKYMNSYQDRNGKIEKSLSSKVEFGSFLVSTRTGDVLWGARFIGAQPTGLLSSGAKWLSKKQLSKRAMKEVLKSFRENANRSK</sequence>
<gene>
    <name evidence="1" type="ORF">METZ01_LOCUS116341</name>
</gene>
<proteinExistence type="predicted"/>
<organism evidence="1">
    <name type="scientific">marine metagenome</name>
    <dbReference type="NCBI Taxonomy" id="408172"/>
    <lineage>
        <taxon>unclassified sequences</taxon>
        <taxon>metagenomes</taxon>
        <taxon>ecological metagenomes</taxon>
    </lineage>
</organism>
<name>A0A381XH49_9ZZZZ</name>
<protein>
    <submittedName>
        <fullName evidence="1">Uncharacterized protein</fullName>
    </submittedName>
</protein>
<dbReference type="AlphaFoldDB" id="A0A381XH49"/>
<evidence type="ECO:0000313" key="1">
    <source>
        <dbReference type="EMBL" id="SVA63487.1"/>
    </source>
</evidence>
<accession>A0A381XH49</accession>
<dbReference type="EMBL" id="UINC01014991">
    <property type="protein sequence ID" value="SVA63487.1"/>
    <property type="molecule type" value="Genomic_DNA"/>
</dbReference>